<accession>A0A375J0Y0</accession>
<dbReference type="Proteomes" id="UP000256805">
    <property type="component" value="Unassembled WGS sequence"/>
</dbReference>
<dbReference type="AlphaFoldDB" id="A0A375J0Y0"/>
<reference evidence="1 2" key="1">
    <citation type="submission" date="2018-01" db="EMBL/GenBank/DDBJ databases">
        <authorList>
            <person name="Gaut B.S."/>
            <person name="Morton B.R."/>
            <person name="Clegg M.T."/>
            <person name="Duvall M.R."/>
        </authorList>
    </citation>
    <scope>NUCLEOTIDE SEQUENCE [LARGE SCALE GENOMIC DNA]</scope>
    <source>
        <strain evidence="1">Cupriavidus taiwanensis cmp 52</strain>
    </source>
</reference>
<gene>
    <name evidence="1" type="ORF">CBM2634_A170056</name>
</gene>
<name>A0A375J0Y0_9BURK</name>
<dbReference type="EMBL" id="OVTA01000009">
    <property type="protein sequence ID" value="SPR97326.1"/>
    <property type="molecule type" value="Genomic_DNA"/>
</dbReference>
<organism evidence="1 2">
    <name type="scientific">Cupriavidus taiwanensis</name>
    <dbReference type="NCBI Taxonomy" id="164546"/>
    <lineage>
        <taxon>Bacteria</taxon>
        <taxon>Pseudomonadati</taxon>
        <taxon>Pseudomonadota</taxon>
        <taxon>Betaproteobacteria</taxon>
        <taxon>Burkholderiales</taxon>
        <taxon>Burkholderiaceae</taxon>
        <taxon>Cupriavidus</taxon>
    </lineage>
</organism>
<proteinExistence type="predicted"/>
<sequence>MNSELEAQLIQRLTEAIPRELIVAIEENFRAAAKRAYKLTIDRHEGHRASALGQERHFCLNEALANAMDGCDIPHSEIKGTGIVVGTVGSVSISRFTTNHPKWTNKDKSARRLELVEANRWLEDLIQPSLLDFEGESSERLAVFFVTVFAGKAEEPSSINLVVPDVRMRSELFCQSLFEFRQHYSAPAPQIDAVNVQLKKGAAGKKTSDGQT</sequence>
<protein>
    <submittedName>
        <fullName evidence="1">Uncharacterized protein</fullName>
    </submittedName>
</protein>
<evidence type="ECO:0000313" key="1">
    <source>
        <dbReference type="EMBL" id="SPR97326.1"/>
    </source>
</evidence>
<dbReference type="RefSeq" id="WP_116383012.1">
    <property type="nucleotide sequence ID" value="NZ_LS483233.1"/>
</dbReference>
<evidence type="ECO:0000313" key="2">
    <source>
        <dbReference type="Proteomes" id="UP000256805"/>
    </source>
</evidence>